<dbReference type="AlphaFoldDB" id="A0A1G2C6Y2"/>
<dbReference type="STRING" id="1798644.A2122_01425"/>
<organism evidence="1 2">
    <name type="scientific">Candidatus Liptonbacteria bacterium GWB1_49_6</name>
    <dbReference type="NCBI Taxonomy" id="1798644"/>
    <lineage>
        <taxon>Bacteria</taxon>
        <taxon>Candidatus Liptoniibacteriota</taxon>
    </lineage>
</organism>
<reference evidence="1 2" key="1">
    <citation type="journal article" date="2016" name="Nat. Commun.">
        <title>Thousands of microbial genomes shed light on interconnected biogeochemical processes in an aquifer system.</title>
        <authorList>
            <person name="Anantharaman K."/>
            <person name="Brown C.T."/>
            <person name="Hug L.A."/>
            <person name="Sharon I."/>
            <person name="Castelle C.J."/>
            <person name="Probst A.J."/>
            <person name="Thomas B.C."/>
            <person name="Singh A."/>
            <person name="Wilkins M.J."/>
            <person name="Karaoz U."/>
            <person name="Brodie E.L."/>
            <person name="Williams K.H."/>
            <person name="Hubbard S.S."/>
            <person name="Banfield J.F."/>
        </authorList>
    </citation>
    <scope>NUCLEOTIDE SEQUENCE [LARGE SCALE GENOMIC DNA]</scope>
</reference>
<name>A0A1G2C6Y2_9BACT</name>
<gene>
    <name evidence="1" type="ORF">A2122_01425</name>
</gene>
<comment type="caution">
    <text evidence="1">The sequence shown here is derived from an EMBL/GenBank/DDBJ whole genome shotgun (WGS) entry which is preliminary data.</text>
</comment>
<evidence type="ECO:0000313" key="1">
    <source>
        <dbReference type="EMBL" id="OGY96911.1"/>
    </source>
</evidence>
<dbReference type="Proteomes" id="UP000176648">
    <property type="component" value="Unassembled WGS sequence"/>
</dbReference>
<protein>
    <submittedName>
        <fullName evidence="1">Uncharacterized protein</fullName>
    </submittedName>
</protein>
<evidence type="ECO:0000313" key="2">
    <source>
        <dbReference type="Proteomes" id="UP000176648"/>
    </source>
</evidence>
<accession>A0A1G2C6Y2</accession>
<sequence>MVLIPSAAQGAACFSGRLFLPLWKIYGILFQLVIHSKAMKKNPQKRITTHKIESGKQITRKELEQKAIRGAEKAVKEYRRVFERLAEYDRA</sequence>
<proteinExistence type="predicted"/>
<dbReference type="EMBL" id="MHKU01000017">
    <property type="protein sequence ID" value="OGY96911.1"/>
    <property type="molecule type" value="Genomic_DNA"/>
</dbReference>